<reference evidence="6" key="1">
    <citation type="submission" date="2023-03" db="EMBL/GenBank/DDBJ databases">
        <title>Massive genome expansion in bonnet fungi (Mycena s.s.) driven by repeated elements and novel gene families across ecological guilds.</title>
        <authorList>
            <consortium name="Lawrence Berkeley National Laboratory"/>
            <person name="Harder C.B."/>
            <person name="Miyauchi S."/>
            <person name="Viragh M."/>
            <person name="Kuo A."/>
            <person name="Thoen E."/>
            <person name="Andreopoulos B."/>
            <person name="Lu D."/>
            <person name="Skrede I."/>
            <person name="Drula E."/>
            <person name="Henrissat B."/>
            <person name="Morin E."/>
            <person name="Kohler A."/>
            <person name="Barry K."/>
            <person name="LaButti K."/>
            <person name="Morin E."/>
            <person name="Salamov A."/>
            <person name="Lipzen A."/>
            <person name="Mereny Z."/>
            <person name="Hegedus B."/>
            <person name="Baldrian P."/>
            <person name="Stursova M."/>
            <person name="Weitz H."/>
            <person name="Taylor A."/>
            <person name="Grigoriev I.V."/>
            <person name="Nagy L.G."/>
            <person name="Martin F."/>
            <person name="Kauserud H."/>
        </authorList>
    </citation>
    <scope>NUCLEOTIDE SEQUENCE</scope>
    <source>
        <strain evidence="6">CBHHK188m</strain>
    </source>
</reference>
<dbReference type="EC" id="4.2.1.1" evidence="5"/>
<evidence type="ECO:0000256" key="2">
    <source>
        <dbReference type="ARBA" id="ARBA00022723"/>
    </source>
</evidence>
<dbReference type="GO" id="GO:0008270">
    <property type="term" value="F:zinc ion binding"/>
    <property type="evidence" value="ECO:0007669"/>
    <property type="project" value="UniProtKB-UniRule"/>
</dbReference>
<dbReference type="GO" id="GO:0004089">
    <property type="term" value="F:carbonate dehydratase activity"/>
    <property type="evidence" value="ECO:0007669"/>
    <property type="project" value="UniProtKB-UniRule"/>
</dbReference>
<dbReference type="SUPFAM" id="SSF53056">
    <property type="entry name" value="beta-carbonic anhydrase, cab"/>
    <property type="match status" value="1"/>
</dbReference>
<comment type="catalytic activity">
    <reaction evidence="5">
        <text>hydrogencarbonate + H(+) = CO2 + H2O</text>
        <dbReference type="Rhea" id="RHEA:10748"/>
        <dbReference type="ChEBI" id="CHEBI:15377"/>
        <dbReference type="ChEBI" id="CHEBI:15378"/>
        <dbReference type="ChEBI" id="CHEBI:16526"/>
        <dbReference type="ChEBI" id="CHEBI:17544"/>
        <dbReference type="EC" id="4.2.1.1"/>
    </reaction>
</comment>
<dbReference type="PANTHER" id="PTHR43175">
    <property type="entry name" value="CARBONIC ANHYDRASE"/>
    <property type="match status" value="1"/>
</dbReference>
<dbReference type="SMART" id="SM00947">
    <property type="entry name" value="Pro_CA"/>
    <property type="match status" value="1"/>
</dbReference>
<proteinExistence type="inferred from homology"/>
<keyword evidence="3 4" id="KW-0862">Zinc</keyword>
<evidence type="ECO:0000256" key="4">
    <source>
        <dbReference type="PIRSR" id="PIRSR601765-1"/>
    </source>
</evidence>
<comment type="caution">
    <text evidence="6">The sequence shown here is derived from an EMBL/GenBank/DDBJ whole genome shotgun (WGS) entry which is preliminary data.</text>
</comment>
<dbReference type="Gene3D" id="3.40.1050.10">
    <property type="entry name" value="Carbonic anhydrase"/>
    <property type="match status" value="1"/>
</dbReference>
<dbReference type="EMBL" id="JARJLG010000129">
    <property type="protein sequence ID" value="KAJ7739985.1"/>
    <property type="molecule type" value="Genomic_DNA"/>
</dbReference>
<comment type="function">
    <text evidence="5">Reversible hydration of carbon dioxide.</text>
</comment>
<comment type="cofactor">
    <cofactor evidence="4">
        <name>Zn(2+)</name>
        <dbReference type="ChEBI" id="CHEBI:29105"/>
    </cofactor>
    <text evidence="4">Binds 1 zinc ion per subunit.</text>
</comment>
<evidence type="ECO:0000256" key="5">
    <source>
        <dbReference type="RuleBase" id="RU003956"/>
    </source>
</evidence>
<dbReference type="CDD" id="cd03379">
    <property type="entry name" value="beta_CA_cladeD"/>
    <property type="match status" value="1"/>
</dbReference>
<keyword evidence="7" id="KW-1185">Reference proteome</keyword>
<feature type="binding site" evidence="4">
    <location>
        <position position="82"/>
    </location>
    <ligand>
        <name>Zn(2+)</name>
        <dbReference type="ChEBI" id="CHEBI:29105"/>
    </ligand>
</feature>
<feature type="binding site" evidence="4">
    <location>
        <position position="85"/>
    </location>
    <ligand>
        <name>Zn(2+)</name>
        <dbReference type="ChEBI" id="CHEBI:29105"/>
    </ligand>
</feature>
<gene>
    <name evidence="6" type="ORF">DFH07DRAFT_778518</name>
</gene>
<name>A0AAD7ICD6_9AGAR</name>
<sequence length="162" mass="17766">MSSDKIQDLISKSIAYASDNYGAPPDFNVLLNPRLIPEQYFGFSRGEMPVIRVAGGRAQDALRSLLVLEAALGLGQIIIVHHTDCGMMHLTDAGIKAFFKEKCPHKSADLDAMDFDAIVDGDLQKSVRTDIGLLKESPYFSKDLVVTGMIFDMNTGKVQMVN</sequence>
<keyword evidence="5" id="KW-0456">Lyase</keyword>
<evidence type="ECO:0000256" key="1">
    <source>
        <dbReference type="ARBA" id="ARBA00006217"/>
    </source>
</evidence>
<evidence type="ECO:0000313" key="7">
    <source>
        <dbReference type="Proteomes" id="UP001215280"/>
    </source>
</evidence>
<dbReference type="InterPro" id="IPR036874">
    <property type="entry name" value="Carbonic_anhydrase_sf"/>
</dbReference>
<comment type="similarity">
    <text evidence="1 5">Belongs to the beta-class carbonic anhydrase family.</text>
</comment>
<evidence type="ECO:0000256" key="3">
    <source>
        <dbReference type="ARBA" id="ARBA00022833"/>
    </source>
</evidence>
<dbReference type="AlphaFoldDB" id="A0AAD7ICD6"/>
<organism evidence="6 7">
    <name type="scientific">Mycena maculata</name>
    <dbReference type="NCBI Taxonomy" id="230809"/>
    <lineage>
        <taxon>Eukaryota</taxon>
        <taxon>Fungi</taxon>
        <taxon>Dikarya</taxon>
        <taxon>Basidiomycota</taxon>
        <taxon>Agaricomycotina</taxon>
        <taxon>Agaricomycetes</taxon>
        <taxon>Agaricomycetidae</taxon>
        <taxon>Agaricales</taxon>
        <taxon>Marasmiineae</taxon>
        <taxon>Mycenaceae</taxon>
        <taxon>Mycena</taxon>
    </lineage>
</organism>
<dbReference type="InterPro" id="IPR001765">
    <property type="entry name" value="Carbonic_anhydrase"/>
</dbReference>
<dbReference type="PANTHER" id="PTHR43175:SF3">
    <property type="entry name" value="CARBON DISULFIDE HYDROLASE"/>
    <property type="match status" value="1"/>
</dbReference>
<accession>A0AAD7ICD6</accession>
<keyword evidence="2 4" id="KW-0479">Metal-binding</keyword>
<dbReference type="Pfam" id="PF00484">
    <property type="entry name" value="Pro_CA"/>
    <property type="match status" value="1"/>
</dbReference>
<dbReference type="Proteomes" id="UP001215280">
    <property type="component" value="Unassembled WGS sequence"/>
</dbReference>
<evidence type="ECO:0000313" key="6">
    <source>
        <dbReference type="EMBL" id="KAJ7739985.1"/>
    </source>
</evidence>
<protein>
    <recommendedName>
        <fullName evidence="5">Carbonic anhydrase</fullName>
        <ecNumber evidence="5">4.2.1.1</ecNumber>
    </recommendedName>
    <alternativeName>
        <fullName evidence="5">Carbonate dehydratase</fullName>
    </alternativeName>
</protein>